<keyword evidence="1" id="KW-0472">Membrane</keyword>
<reference evidence="2" key="1">
    <citation type="submission" date="2020-05" db="EMBL/GenBank/DDBJ databases">
        <title>Phylogenomic resolution of chytrid fungi.</title>
        <authorList>
            <person name="Stajich J.E."/>
            <person name="Amses K."/>
            <person name="Simmons R."/>
            <person name="Seto K."/>
            <person name="Myers J."/>
            <person name="Bonds A."/>
            <person name="Quandt C.A."/>
            <person name="Barry K."/>
            <person name="Liu P."/>
            <person name="Grigoriev I."/>
            <person name="Longcore J.E."/>
            <person name="James T.Y."/>
        </authorList>
    </citation>
    <scope>NUCLEOTIDE SEQUENCE</scope>
    <source>
        <strain evidence="2">JEL0476</strain>
    </source>
</reference>
<dbReference type="EMBL" id="JADGJW010000823">
    <property type="protein sequence ID" value="KAJ3211628.1"/>
    <property type="molecule type" value="Genomic_DNA"/>
</dbReference>
<evidence type="ECO:0000313" key="3">
    <source>
        <dbReference type="Proteomes" id="UP001211065"/>
    </source>
</evidence>
<comment type="caution">
    <text evidence="2">The sequence shown here is derived from an EMBL/GenBank/DDBJ whole genome shotgun (WGS) entry which is preliminary data.</text>
</comment>
<dbReference type="Proteomes" id="UP001211065">
    <property type="component" value="Unassembled WGS sequence"/>
</dbReference>
<organism evidence="2 3">
    <name type="scientific">Clydaea vesicula</name>
    <dbReference type="NCBI Taxonomy" id="447962"/>
    <lineage>
        <taxon>Eukaryota</taxon>
        <taxon>Fungi</taxon>
        <taxon>Fungi incertae sedis</taxon>
        <taxon>Chytridiomycota</taxon>
        <taxon>Chytridiomycota incertae sedis</taxon>
        <taxon>Chytridiomycetes</taxon>
        <taxon>Lobulomycetales</taxon>
        <taxon>Lobulomycetaceae</taxon>
        <taxon>Clydaea</taxon>
    </lineage>
</organism>
<proteinExistence type="predicted"/>
<protein>
    <submittedName>
        <fullName evidence="2">Uncharacterized protein</fullName>
    </submittedName>
</protein>
<feature type="transmembrane region" description="Helical" evidence="1">
    <location>
        <begin position="134"/>
        <end position="156"/>
    </location>
</feature>
<feature type="transmembrane region" description="Helical" evidence="1">
    <location>
        <begin position="38"/>
        <end position="57"/>
    </location>
</feature>
<name>A0AAD5XW38_9FUNG</name>
<evidence type="ECO:0000256" key="1">
    <source>
        <dbReference type="SAM" id="Phobius"/>
    </source>
</evidence>
<keyword evidence="1" id="KW-1133">Transmembrane helix</keyword>
<evidence type="ECO:0000313" key="2">
    <source>
        <dbReference type="EMBL" id="KAJ3211628.1"/>
    </source>
</evidence>
<dbReference type="AlphaFoldDB" id="A0AAD5XW38"/>
<keyword evidence="1" id="KW-0812">Transmembrane</keyword>
<keyword evidence="3" id="KW-1185">Reference proteome</keyword>
<feature type="transmembrane region" description="Helical" evidence="1">
    <location>
        <begin position="63"/>
        <end position="80"/>
    </location>
</feature>
<gene>
    <name evidence="2" type="ORF">HK099_007959</name>
</gene>
<feature type="transmembrane region" description="Helical" evidence="1">
    <location>
        <begin position="6"/>
        <end position="26"/>
    </location>
</feature>
<feature type="transmembrane region" description="Helical" evidence="1">
    <location>
        <begin position="209"/>
        <end position="233"/>
    </location>
</feature>
<sequence length="246" mass="28116">MYLVHIGFAYVIAFSGLACFITRIIPSIKWLHVWFGRCYIISMLGGTFTSLLIFNSGLPSGTIVSFIIVFFGLTFGWLFIKFHQSTLESNTLKQVEKVILNNPENFLDSLSLKNNGLDHIIYTEKLRLLRQKTFIQIVFSYKTAHALLMAASWYNIAGRIFVTRPSYEKFHCHTYPAYKFSPTGSNETVLLPASVPEVYNKLPWANNELGWFFLSSLGPMSFGLIVCVVYTFFRLKFSNKPISEVI</sequence>
<accession>A0AAD5XW38</accession>